<protein>
    <recommendedName>
        <fullName evidence="4">Lipoprotein</fullName>
    </recommendedName>
</protein>
<feature type="compositionally biased region" description="Low complexity" evidence="1">
    <location>
        <begin position="38"/>
        <end position="59"/>
    </location>
</feature>
<dbReference type="AlphaFoldDB" id="A0A0E2ZBG0"/>
<dbReference type="EMBL" id="LRPO01000032">
    <property type="protein sequence ID" value="KWZ81330.1"/>
    <property type="molecule type" value="Genomic_DNA"/>
</dbReference>
<evidence type="ECO:0008006" key="4">
    <source>
        <dbReference type="Google" id="ProtNLM"/>
    </source>
</evidence>
<dbReference type="PROSITE" id="PS51257">
    <property type="entry name" value="PROKAR_LIPOPROTEIN"/>
    <property type="match status" value="1"/>
</dbReference>
<organism evidence="2 3">
    <name type="scientific">Bifidobacterium bifidum</name>
    <dbReference type="NCBI Taxonomy" id="1681"/>
    <lineage>
        <taxon>Bacteria</taxon>
        <taxon>Bacillati</taxon>
        <taxon>Actinomycetota</taxon>
        <taxon>Actinomycetes</taxon>
        <taxon>Bifidobacteriales</taxon>
        <taxon>Bifidobacteriaceae</taxon>
        <taxon>Bifidobacterium</taxon>
    </lineage>
</organism>
<reference evidence="2 3" key="1">
    <citation type="submission" date="2016-01" db="EMBL/GenBank/DDBJ databases">
        <authorList>
            <person name="Oliw E.H."/>
        </authorList>
    </citation>
    <scope>NUCLEOTIDE SEQUENCE [LARGE SCALE GENOMIC DNA]</scope>
    <source>
        <strain evidence="2 3">MJR8628B</strain>
    </source>
</reference>
<dbReference type="Proteomes" id="UP000070092">
    <property type="component" value="Unassembled WGS sequence"/>
</dbReference>
<feature type="region of interest" description="Disordered" evidence="1">
    <location>
        <begin position="38"/>
        <end position="67"/>
    </location>
</feature>
<evidence type="ECO:0000313" key="3">
    <source>
        <dbReference type="Proteomes" id="UP000070092"/>
    </source>
</evidence>
<proteinExistence type="predicted"/>
<gene>
    <name evidence="2" type="ORF">HMPREF3196_01073</name>
</gene>
<name>A0A0E2ZBG0_BIFBI</name>
<sequence length="221" mass="23602">MMNMKKGIHMSKDALRVVAAAGVLSVVLGLGACSMPGSGNAGASDGGSSSSSSSSGSSSYEAELKQALQSASSDFERGVLERAVKAGRISESDYREANEKYQECMAAKGDDVEFDTDQSTGLMQEHMNTDDNYDSAKANEDSMACAKGTNLQIRDLYERMVQNPSNADEIELVVGCLKRRKLVPDSFTKQDYLTEMGKPEGSSKLDTSSDAFSQCLANPSK</sequence>
<dbReference type="PATRIC" id="fig|1681.23.peg.130"/>
<feature type="region of interest" description="Disordered" evidence="1">
    <location>
        <begin position="193"/>
        <end position="221"/>
    </location>
</feature>
<evidence type="ECO:0000256" key="1">
    <source>
        <dbReference type="SAM" id="MobiDB-lite"/>
    </source>
</evidence>
<accession>A0A0E2ZBG0</accession>
<evidence type="ECO:0000313" key="2">
    <source>
        <dbReference type="EMBL" id="KWZ81330.1"/>
    </source>
</evidence>
<feature type="compositionally biased region" description="Polar residues" evidence="1">
    <location>
        <begin position="204"/>
        <end position="221"/>
    </location>
</feature>
<comment type="caution">
    <text evidence="2">The sequence shown here is derived from an EMBL/GenBank/DDBJ whole genome shotgun (WGS) entry which is preliminary data.</text>
</comment>